<dbReference type="KEGG" id="spn:SP_0093"/>
<feature type="region of interest" description="Disordered" evidence="1">
    <location>
        <begin position="17"/>
        <end position="37"/>
    </location>
</feature>
<dbReference type="Proteomes" id="UP000000585">
    <property type="component" value="Chromosome"/>
</dbReference>
<sequence>MVKIRTRENMDIYILVPKKPLPSPDQPEESSDSYFRS</sequence>
<keyword evidence="3" id="KW-1185">Reference proteome</keyword>
<dbReference type="EnsemblBacteria" id="AAK74280">
    <property type="protein sequence ID" value="AAK74280"/>
    <property type="gene ID" value="SP_0093"/>
</dbReference>
<name>A0A0H2UN10_STRPN</name>
<dbReference type="PaxDb" id="170187-SP_0093"/>
<proteinExistence type="predicted"/>
<evidence type="ECO:0000256" key="1">
    <source>
        <dbReference type="SAM" id="MobiDB-lite"/>
    </source>
</evidence>
<gene>
    <name evidence="2" type="ordered locus">SP_0093</name>
</gene>
<protein>
    <submittedName>
        <fullName evidence="2">Uncharacterized protein</fullName>
    </submittedName>
</protein>
<dbReference type="EMBL" id="AE005672">
    <property type="protein sequence ID" value="AAK74280.1"/>
    <property type="molecule type" value="Genomic_DNA"/>
</dbReference>
<reference evidence="2 3" key="1">
    <citation type="journal article" date="2001" name="Science">
        <title>Complete genome sequence of a virulent isolate of Streptococcus pneumoniae.</title>
        <authorList>
            <person name="Tettelin H."/>
            <person name="Nelson K.E."/>
            <person name="Paulsen I.T."/>
            <person name="Eisen J.A."/>
            <person name="Read T.D."/>
            <person name="Peterson S."/>
            <person name="Heidelberg J."/>
            <person name="DeBoy R.T."/>
            <person name="Haft D.H."/>
            <person name="Dodson R.J."/>
            <person name="Durkin A.S."/>
            <person name="Gwinn M."/>
            <person name="Kolonay J.F."/>
            <person name="Nelson W.C."/>
            <person name="Peterson J.D."/>
            <person name="Umayam L.A."/>
            <person name="White O."/>
            <person name="Salzberg S.L."/>
            <person name="Lewis M.R."/>
            <person name="Radune D."/>
            <person name="Holtzapple E."/>
            <person name="Khouri H."/>
            <person name="Wolf A.M."/>
            <person name="Utterback T.R."/>
            <person name="Hansen C.L."/>
            <person name="McDonald L.A."/>
            <person name="Feldblyum T.V."/>
            <person name="Angiuoli S."/>
            <person name="Dickinson T."/>
            <person name="Hickey E.K."/>
            <person name="Holt I.E."/>
            <person name="Loftus B.J."/>
            <person name="Yang F."/>
            <person name="Smith H.O."/>
            <person name="Venter J.C."/>
            <person name="Dougherty B.A."/>
            <person name="Morrison D.A."/>
            <person name="Hollingshead S.K."/>
            <person name="Fraser C.M."/>
        </authorList>
    </citation>
    <scope>NUCLEOTIDE SEQUENCE [LARGE SCALE GENOMIC DNA]</scope>
    <source>
        <strain evidence="3">ATCC BAA-334 / TIGR4</strain>
    </source>
</reference>
<evidence type="ECO:0000313" key="2">
    <source>
        <dbReference type="EMBL" id="AAK74280.1"/>
    </source>
</evidence>
<dbReference type="AlphaFoldDB" id="A0A0H2UN10"/>
<evidence type="ECO:0000313" key="3">
    <source>
        <dbReference type="Proteomes" id="UP000000585"/>
    </source>
</evidence>
<accession>A0A0H2UN10</accession>
<organism evidence="2 3">
    <name type="scientific">Streptococcus pneumoniae serotype 4 (strain ATCC BAA-334 / TIGR4)</name>
    <dbReference type="NCBI Taxonomy" id="170187"/>
    <lineage>
        <taxon>Bacteria</taxon>
        <taxon>Bacillati</taxon>
        <taxon>Bacillota</taxon>
        <taxon>Bacilli</taxon>
        <taxon>Lactobacillales</taxon>
        <taxon>Streptococcaceae</taxon>
        <taxon>Streptococcus</taxon>
    </lineage>
</organism>